<proteinExistence type="inferred from homology"/>
<protein>
    <submittedName>
        <fullName evidence="3">LysM peptidoglycan-binding domain-containing protein</fullName>
    </submittedName>
</protein>
<reference evidence="4" key="1">
    <citation type="journal article" date="2019" name="Int. J. Syst. Evol. Microbiol.">
        <title>Halobacteriovorax valvorus sp. nov., a novel prokaryotic predator isolated from coastal seawater of China.</title>
        <authorList>
            <person name="Chen M.-X."/>
        </authorList>
    </citation>
    <scope>NUCLEOTIDE SEQUENCE [LARGE SCALE GENOMIC DNA]</scope>
    <source>
        <strain evidence="4">BL9</strain>
    </source>
</reference>
<dbReference type="SUPFAM" id="SSF54106">
    <property type="entry name" value="LysM domain"/>
    <property type="match status" value="1"/>
</dbReference>
<dbReference type="InterPro" id="IPR018392">
    <property type="entry name" value="LysM"/>
</dbReference>
<dbReference type="InterPro" id="IPR008258">
    <property type="entry name" value="Transglycosylase_SLT_dom_1"/>
</dbReference>
<dbReference type="Pfam" id="PF01464">
    <property type="entry name" value="SLT"/>
    <property type="match status" value="1"/>
</dbReference>
<dbReference type="EMBL" id="QDKL01000001">
    <property type="protein sequence ID" value="RZF22681.1"/>
    <property type="molecule type" value="Genomic_DNA"/>
</dbReference>
<comment type="similarity">
    <text evidence="1">Belongs to the transglycosylase Slt family.</text>
</comment>
<dbReference type="Proteomes" id="UP000443582">
    <property type="component" value="Unassembled WGS sequence"/>
</dbReference>
<evidence type="ECO:0000313" key="3">
    <source>
        <dbReference type="EMBL" id="RZF22681.1"/>
    </source>
</evidence>
<dbReference type="InterPro" id="IPR036779">
    <property type="entry name" value="LysM_dom_sf"/>
</dbReference>
<dbReference type="PANTHER" id="PTHR37423:SF2">
    <property type="entry name" value="MEMBRANE-BOUND LYTIC MUREIN TRANSGLYCOSYLASE C"/>
    <property type="match status" value="1"/>
</dbReference>
<dbReference type="PROSITE" id="PS51782">
    <property type="entry name" value="LYSM"/>
    <property type="match status" value="1"/>
</dbReference>
<dbReference type="CDD" id="cd00118">
    <property type="entry name" value="LysM"/>
    <property type="match status" value="1"/>
</dbReference>
<dbReference type="PROSITE" id="PS51257">
    <property type="entry name" value="PROKAR_LIPOPROTEIN"/>
    <property type="match status" value="1"/>
</dbReference>
<dbReference type="Gene3D" id="3.10.350.10">
    <property type="entry name" value="LysM domain"/>
    <property type="match status" value="1"/>
</dbReference>
<feature type="domain" description="LysM" evidence="2">
    <location>
        <begin position="465"/>
        <end position="510"/>
    </location>
</feature>
<dbReference type="Gene3D" id="1.10.530.10">
    <property type="match status" value="1"/>
</dbReference>
<dbReference type="CDD" id="cd16894">
    <property type="entry name" value="MltD-like"/>
    <property type="match status" value="1"/>
</dbReference>
<sequence length="511" mass="59299">MRKNGLLLLVLGQLLFSCISTEKDVPSPKEITESFSTEDENLDGADFSEEKIIARTAKHGAEFSSDQIVGSAVIEHPASHEIKTYFLYGAEHLNLENNYFDIPVVYNAAVKKWIKYFTGRGRGFFQRYSGRAGRYAPILSKVLKDNGLPQDLIFLAMAESGFQTKAKSWAKAVGPWQFMPYTGRRYGLEVNWYVDERRDPIKSSIAASKYLKKLYKQFGSWELAAASYNAGEGKMGRAIRRYRTKNFWKIRRGRYLKPETKNYVPKIMALAIIGKNLKSFGFEEIDWHEPLDFQEIQVPGGADLFKIAKDLNVEFDDLHYLNPEIQRWFTPPTHETYTLRVPVGKRETWAACCSAKKEEYIASQEVFQKYRVRGRKTRLDDVARKFKIKDKKVLTWLNDNYKSHRSRVPRGTYVTLPFRIGQSKKDNMYADLYDKPRKSVIRKRKYRNRIRVAKRRGKKISNPSQFYTVKRGDSLWSVSRKTGVSLDTLIVSNLKIIKKRQIRAGDRLVIR</sequence>
<comment type="caution">
    <text evidence="3">The sequence shown here is derived from an EMBL/GenBank/DDBJ whole genome shotgun (WGS) entry which is preliminary data.</text>
</comment>
<organism evidence="3 4">
    <name type="scientific">Halobacteriovorax vibrionivorans</name>
    <dbReference type="NCBI Taxonomy" id="2152716"/>
    <lineage>
        <taxon>Bacteria</taxon>
        <taxon>Pseudomonadati</taxon>
        <taxon>Bdellovibrionota</taxon>
        <taxon>Bacteriovoracia</taxon>
        <taxon>Bacteriovoracales</taxon>
        <taxon>Halobacteriovoraceae</taxon>
        <taxon>Halobacteriovorax</taxon>
    </lineage>
</organism>
<gene>
    <name evidence="3" type="ORF">DAY19_02605</name>
</gene>
<dbReference type="Pfam" id="PF01476">
    <property type="entry name" value="LysM"/>
    <property type="match status" value="1"/>
</dbReference>
<accession>A0ABY0ILC3</accession>
<evidence type="ECO:0000259" key="2">
    <source>
        <dbReference type="PROSITE" id="PS51782"/>
    </source>
</evidence>
<dbReference type="InterPro" id="IPR023346">
    <property type="entry name" value="Lysozyme-like_dom_sf"/>
</dbReference>
<evidence type="ECO:0000313" key="4">
    <source>
        <dbReference type="Proteomes" id="UP000443582"/>
    </source>
</evidence>
<dbReference type="PANTHER" id="PTHR37423">
    <property type="entry name" value="SOLUBLE LYTIC MUREIN TRANSGLYCOSYLASE-RELATED"/>
    <property type="match status" value="1"/>
</dbReference>
<name>A0ABY0ILC3_9BACT</name>
<dbReference type="SMART" id="SM00257">
    <property type="entry name" value="LysM"/>
    <property type="match status" value="1"/>
</dbReference>
<keyword evidence="4" id="KW-1185">Reference proteome</keyword>
<dbReference type="SUPFAM" id="SSF53955">
    <property type="entry name" value="Lysozyme-like"/>
    <property type="match status" value="1"/>
</dbReference>
<evidence type="ECO:0000256" key="1">
    <source>
        <dbReference type="ARBA" id="ARBA00007734"/>
    </source>
</evidence>
<dbReference type="RefSeq" id="WP_114705625.1">
    <property type="nucleotide sequence ID" value="NZ_QDKL01000001.1"/>
</dbReference>